<dbReference type="InterPro" id="IPR006311">
    <property type="entry name" value="TAT_signal"/>
</dbReference>
<dbReference type="RefSeq" id="WP_106537363.1">
    <property type="nucleotide sequence ID" value="NZ_PYGE01000007.1"/>
</dbReference>
<dbReference type="PROSITE" id="PS51318">
    <property type="entry name" value="TAT"/>
    <property type="match status" value="1"/>
</dbReference>
<dbReference type="GO" id="GO:0046872">
    <property type="term" value="F:metal ion binding"/>
    <property type="evidence" value="ECO:0007669"/>
    <property type="project" value="UniProtKB-KW"/>
</dbReference>
<dbReference type="SUPFAM" id="SSF53649">
    <property type="entry name" value="Alkaline phosphatase-like"/>
    <property type="match status" value="1"/>
</dbReference>
<dbReference type="AlphaFoldDB" id="A0A2P8E2B1"/>
<comment type="similarity">
    <text evidence="1">Belongs to the sulfatase family.</text>
</comment>
<dbReference type="PANTHER" id="PTHR42693:SF33">
    <property type="entry name" value="ARYLSULFATASE"/>
    <property type="match status" value="1"/>
</dbReference>
<dbReference type="InterPro" id="IPR024607">
    <property type="entry name" value="Sulfatase_CS"/>
</dbReference>
<dbReference type="EMBL" id="PYGE01000007">
    <property type="protein sequence ID" value="PSL03611.1"/>
    <property type="molecule type" value="Genomic_DNA"/>
</dbReference>
<dbReference type="InterPro" id="IPR050738">
    <property type="entry name" value="Sulfatase"/>
</dbReference>
<dbReference type="OrthoDB" id="9777306at2"/>
<accession>A0A2P8E2B1</accession>
<dbReference type="PROSITE" id="PS00523">
    <property type="entry name" value="SULFATASE_1"/>
    <property type="match status" value="1"/>
</dbReference>
<sequence>MTTHDVDRRTVLKGAGVAGAATVAGGVFGGSGSALAQSGGAEGQLPASKPNFVFIMTDDQGYGDLSSYGATLTRTPNIDGIARRGIAFREHYAGSPVCTPSRAALLTGAWAPRVDMPNVVGPGSSEGISEQETLLPEYLKQAGYATALFGKWHLGDQPRHHPMEHGFDRWYGIPYSNDYPTIPVYDDHEVVTEIVYPGALTPDPGPGDDQDWLTTALFEKAFEWIDDHADEPFFCYIPTSQPHEPLASEYDESPGGPHGSSIEEIDQFVGRLLEQLDELGIRHNTCIVLTSDNGPWWVGDTGGMYGRKSETYEGGIKVPFVMEWPAMMRRSGVDYERPTCHIDILPTFCAAVGVPLDPDRVIDGQNILPAIRTGRPMEHVDIAYYRGNTLNAIRHGDWKLHVRRESNLGRFTGRLDWDATEEMPQLFDLSRDPGEHYDLSDHYPELTARLQTRLSDFDASLKADHAAHYG</sequence>
<name>A0A2P8E2B1_9ACTN</name>
<evidence type="ECO:0000256" key="2">
    <source>
        <dbReference type="ARBA" id="ARBA00022723"/>
    </source>
</evidence>
<evidence type="ECO:0000256" key="4">
    <source>
        <dbReference type="ARBA" id="ARBA00022837"/>
    </source>
</evidence>
<keyword evidence="3" id="KW-0378">Hydrolase</keyword>
<evidence type="ECO:0000313" key="6">
    <source>
        <dbReference type="EMBL" id="PSL03611.1"/>
    </source>
</evidence>
<dbReference type="Pfam" id="PF14707">
    <property type="entry name" value="Sulfatase_C"/>
    <property type="match status" value="1"/>
</dbReference>
<evidence type="ECO:0000256" key="3">
    <source>
        <dbReference type="ARBA" id="ARBA00022801"/>
    </source>
</evidence>
<organism evidence="6 7">
    <name type="scientific">Haloactinopolyspora alba</name>
    <dbReference type="NCBI Taxonomy" id="648780"/>
    <lineage>
        <taxon>Bacteria</taxon>
        <taxon>Bacillati</taxon>
        <taxon>Actinomycetota</taxon>
        <taxon>Actinomycetes</taxon>
        <taxon>Jiangellales</taxon>
        <taxon>Jiangellaceae</taxon>
        <taxon>Haloactinopolyspora</taxon>
    </lineage>
</organism>
<dbReference type="PANTHER" id="PTHR42693">
    <property type="entry name" value="ARYLSULFATASE FAMILY MEMBER"/>
    <property type="match status" value="1"/>
</dbReference>
<evidence type="ECO:0000256" key="1">
    <source>
        <dbReference type="ARBA" id="ARBA00008779"/>
    </source>
</evidence>
<evidence type="ECO:0000313" key="7">
    <source>
        <dbReference type="Proteomes" id="UP000243528"/>
    </source>
</evidence>
<keyword evidence="2" id="KW-0479">Metal-binding</keyword>
<evidence type="ECO:0000259" key="5">
    <source>
        <dbReference type="Pfam" id="PF00884"/>
    </source>
</evidence>
<gene>
    <name evidence="6" type="ORF">CLV30_10792</name>
</gene>
<dbReference type="InterPro" id="IPR017850">
    <property type="entry name" value="Alkaline_phosphatase_core_sf"/>
</dbReference>
<dbReference type="Gene3D" id="3.40.720.10">
    <property type="entry name" value="Alkaline Phosphatase, subunit A"/>
    <property type="match status" value="1"/>
</dbReference>
<reference evidence="6 7" key="1">
    <citation type="submission" date="2018-03" db="EMBL/GenBank/DDBJ databases">
        <title>Genomic Encyclopedia of Archaeal and Bacterial Type Strains, Phase II (KMG-II): from individual species to whole genera.</title>
        <authorList>
            <person name="Goeker M."/>
        </authorList>
    </citation>
    <scope>NUCLEOTIDE SEQUENCE [LARGE SCALE GENOMIC DNA]</scope>
    <source>
        <strain evidence="6 7">DSM 45211</strain>
    </source>
</reference>
<dbReference type="Pfam" id="PF00884">
    <property type="entry name" value="Sulfatase"/>
    <property type="match status" value="1"/>
</dbReference>
<dbReference type="Gene3D" id="3.30.1120.10">
    <property type="match status" value="1"/>
</dbReference>
<keyword evidence="4" id="KW-0106">Calcium</keyword>
<dbReference type="Proteomes" id="UP000243528">
    <property type="component" value="Unassembled WGS sequence"/>
</dbReference>
<comment type="caution">
    <text evidence="6">The sequence shown here is derived from an EMBL/GenBank/DDBJ whole genome shotgun (WGS) entry which is preliminary data.</text>
</comment>
<dbReference type="Pfam" id="PF10518">
    <property type="entry name" value="TAT_signal"/>
    <property type="match status" value="1"/>
</dbReference>
<protein>
    <submittedName>
        <fullName evidence="6">Putative sulfatase</fullName>
    </submittedName>
</protein>
<keyword evidence="7" id="KW-1185">Reference proteome</keyword>
<feature type="domain" description="Sulfatase N-terminal" evidence="5">
    <location>
        <begin position="50"/>
        <end position="354"/>
    </location>
</feature>
<dbReference type="InterPro" id="IPR019546">
    <property type="entry name" value="TAT_signal_bac_arc"/>
</dbReference>
<proteinExistence type="inferred from homology"/>
<dbReference type="InterPro" id="IPR000917">
    <property type="entry name" value="Sulfatase_N"/>
</dbReference>
<dbReference type="GO" id="GO:0004065">
    <property type="term" value="F:arylsulfatase activity"/>
    <property type="evidence" value="ECO:0007669"/>
    <property type="project" value="TreeGrafter"/>
</dbReference>